<gene>
    <name evidence="2" type="ORF">ZIOFF_072737</name>
</gene>
<evidence type="ECO:0000259" key="1">
    <source>
        <dbReference type="Pfam" id="PF00692"/>
    </source>
</evidence>
<feature type="domain" description="dUTPase-like" evidence="1">
    <location>
        <begin position="108"/>
        <end position="148"/>
    </location>
</feature>
<organism evidence="2 3">
    <name type="scientific">Zingiber officinale</name>
    <name type="common">Ginger</name>
    <name type="synonym">Amomum zingiber</name>
    <dbReference type="NCBI Taxonomy" id="94328"/>
    <lineage>
        <taxon>Eukaryota</taxon>
        <taxon>Viridiplantae</taxon>
        <taxon>Streptophyta</taxon>
        <taxon>Embryophyta</taxon>
        <taxon>Tracheophyta</taxon>
        <taxon>Spermatophyta</taxon>
        <taxon>Magnoliopsida</taxon>
        <taxon>Liliopsida</taxon>
        <taxon>Zingiberales</taxon>
        <taxon>Zingiberaceae</taxon>
        <taxon>Zingiber</taxon>
    </lineage>
</organism>
<proteinExistence type="predicted"/>
<keyword evidence="3" id="KW-1185">Reference proteome</keyword>
<protein>
    <recommendedName>
        <fullName evidence="1">dUTPase-like domain-containing protein</fullName>
    </recommendedName>
</protein>
<dbReference type="InterPro" id="IPR036157">
    <property type="entry name" value="dUTPase-like_sf"/>
</dbReference>
<name>A0A8J5ENV9_ZINOF</name>
<dbReference type="Pfam" id="PF00692">
    <property type="entry name" value="dUTPase"/>
    <property type="match status" value="1"/>
</dbReference>
<dbReference type="Proteomes" id="UP000734854">
    <property type="component" value="Unassembled WGS sequence"/>
</dbReference>
<dbReference type="AlphaFoldDB" id="A0A8J5ENV9"/>
<evidence type="ECO:0000313" key="2">
    <source>
        <dbReference type="EMBL" id="KAG6468166.1"/>
    </source>
</evidence>
<dbReference type="Gene3D" id="2.70.40.10">
    <property type="match status" value="1"/>
</dbReference>
<sequence>MGRSTFLSQEEWSEDYLIPPMLALHMKSKEWSTISCKSWVRDCTLEDEEERELIAVLTKISYEESYTTPTEKHPAIDVNIDYEEDPNGIIASSEAYPYILVHRLSSTSTMLKPKSSGAAGLDLAADKTIIIEPRGRALVSTRLSLEIP</sequence>
<accession>A0A8J5ENV9</accession>
<dbReference type="InterPro" id="IPR029054">
    <property type="entry name" value="dUTPase-like"/>
</dbReference>
<evidence type="ECO:0000313" key="3">
    <source>
        <dbReference type="Proteomes" id="UP000734854"/>
    </source>
</evidence>
<comment type="caution">
    <text evidence="2">The sequence shown here is derived from an EMBL/GenBank/DDBJ whole genome shotgun (WGS) entry which is preliminary data.</text>
</comment>
<dbReference type="SUPFAM" id="SSF51283">
    <property type="entry name" value="dUTPase-like"/>
    <property type="match status" value="1"/>
</dbReference>
<reference evidence="2 3" key="1">
    <citation type="submission" date="2020-08" db="EMBL/GenBank/DDBJ databases">
        <title>Plant Genome Project.</title>
        <authorList>
            <person name="Zhang R.-G."/>
        </authorList>
    </citation>
    <scope>NUCLEOTIDE SEQUENCE [LARGE SCALE GENOMIC DNA]</scope>
    <source>
        <tissue evidence="2">Rhizome</tissue>
    </source>
</reference>
<dbReference type="EMBL" id="JACMSC010000022">
    <property type="protein sequence ID" value="KAG6468166.1"/>
    <property type="molecule type" value="Genomic_DNA"/>
</dbReference>